<evidence type="ECO:0008006" key="4">
    <source>
        <dbReference type="Google" id="ProtNLM"/>
    </source>
</evidence>
<feature type="chain" id="PRO_5021752378" description="BNR/Asp-box repeat protein" evidence="1">
    <location>
        <begin position="22"/>
        <end position="496"/>
    </location>
</feature>
<dbReference type="SUPFAM" id="SSF50939">
    <property type="entry name" value="Sialidases"/>
    <property type="match status" value="1"/>
</dbReference>
<dbReference type="EMBL" id="CP036525">
    <property type="protein sequence ID" value="QDT06211.1"/>
    <property type="molecule type" value="Genomic_DNA"/>
</dbReference>
<name>A0A517NGG1_9BACT</name>
<keyword evidence="3" id="KW-1185">Reference proteome</keyword>
<proteinExistence type="predicted"/>
<dbReference type="AlphaFoldDB" id="A0A517NGG1"/>
<dbReference type="OrthoDB" id="248306at2"/>
<dbReference type="Pfam" id="PF15892">
    <property type="entry name" value="BNR_4"/>
    <property type="match status" value="1"/>
</dbReference>
<protein>
    <recommendedName>
        <fullName evidence="4">BNR/Asp-box repeat protein</fullName>
    </recommendedName>
</protein>
<feature type="signal peptide" evidence="1">
    <location>
        <begin position="1"/>
        <end position="21"/>
    </location>
</feature>
<reference evidence="2 3" key="1">
    <citation type="submission" date="2019-02" db="EMBL/GenBank/DDBJ databases">
        <title>Deep-cultivation of Planctomycetes and their phenomic and genomic characterization uncovers novel biology.</title>
        <authorList>
            <person name="Wiegand S."/>
            <person name="Jogler M."/>
            <person name="Boedeker C."/>
            <person name="Pinto D."/>
            <person name="Vollmers J."/>
            <person name="Rivas-Marin E."/>
            <person name="Kohn T."/>
            <person name="Peeters S.H."/>
            <person name="Heuer A."/>
            <person name="Rast P."/>
            <person name="Oberbeckmann S."/>
            <person name="Bunk B."/>
            <person name="Jeske O."/>
            <person name="Meyerdierks A."/>
            <person name="Storesund J.E."/>
            <person name="Kallscheuer N."/>
            <person name="Luecker S."/>
            <person name="Lage O.M."/>
            <person name="Pohl T."/>
            <person name="Merkel B.J."/>
            <person name="Hornburger P."/>
            <person name="Mueller R.-W."/>
            <person name="Bruemmer F."/>
            <person name="Labrenz M."/>
            <person name="Spormann A.M."/>
            <person name="Op den Camp H."/>
            <person name="Overmann J."/>
            <person name="Amann R."/>
            <person name="Jetten M.S.M."/>
            <person name="Mascher T."/>
            <person name="Medema M.H."/>
            <person name="Devos D.P."/>
            <person name="Kaster A.-K."/>
            <person name="Ovreas L."/>
            <person name="Rohde M."/>
            <person name="Galperin M.Y."/>
            <person name="Jogler C."/>
        </authorList>
    </citation>
    <scope>NUCLEOTIDE SEQUENCE [LARGE SCALE GENOMIC DNA]</scope>
    <source>
        <strain evidence="2 3">K22_7</strain>
    </source>
</reference>
<evidence type="ECO:0000313" key="3">
    <source>
        <dbReference type="Proteomes" id="UP000318538"/>
    </source>
</evidence>
<keyword evidence="1" id="KW-0732">Signal</keyword>
<evidence type="ECO:0000313" key="2">
    <source>
        <dbReference type="EMBL" id="QDT06211.1"/>
    </source>
</evidence>
<accession>A0A517NGG1</accession>
<dbReference type="Proteomes" id="UP000318538">
    <property type="component" value="Chromosome"/>
</dbReference>
<dbReference type="RefSeq" id="WP_145172711.1">
    <property type="nucleotide sequence ID" value="NZ_CP036525.1"/>
</dbReference>
<gene>
    <name evidence="2" type="ORF">K227x_46190</name>
</gene>
<dbReference type="KEGG" id="rlc:K227x_46190"/>
<sequence length="496" mass="55570" precursor="true">MRLPVATVFLLAVTAMPPACVWGQADEDQASTSPRTVDGYRGIWFTLGQFYGPSQDAGQVYAKVSRKPVFPFGDKYSGGLGTYTAKHVPLAIYDAAVDKTFFVYGGTTGANDRHLLCMISYYDHATHQVPRPVVVHDKDGVDDPHDNPSLSIDDDGHIWVFVSGRGRARPGFKYRSTLPHSIEAFELVSSEEMTYPQPHFIPGKGFLHLFTKYTGVRELYFETSLDGRTWTDDKKLASIRQPLENRTGHYQTSASHGGTVGTFFNRHPNGNVDRRTDIYYVKTDDMGAHWSTVDGTPLELPLYPVDSPARVVDYATQGLNVYAKDMGFDRDGHPVFLYVTSPAAEPGSPNDPRHFRITRWDGQQWKTNVICLTDHNYDMGSLYLSDDLWSIVIPSQVGPQAYQGGGEMAKWESRDQGESWNLTRQLTVNSPRNHNYARRPIGAKDPFYTFWADGDPTQISQSHLYFADSSGQKVYRLPYDMDQPLATPTPVGNESP</sequence>
<organism evidence="2 3">
    <name type="scientific">Rubripirellula lacrimiformis</name>
    <dbReference type="NCBI Taxonomy" id="1930273"/>
    <lineage>
        <taxon>Bacteria</taxon>
        <taxon>Pseudomonadati</taxon>
        <taxon>Planctomycetota</taxon>
        <taxon>Planctomycetia</taxon>
        <taxon>Pirellulales</taxon>
        <taxon>Pirellulaceae</taxon>
        <taxon>Rubripirellula</taxon>
    </lineage>
</organism>
<evidence type="ECO:0000256" key="1">
    <source>
        <dbReference type="SAM" id="SignalP"/>
    </source>
</evidence>
<dbReference type="InterPro" id="IPR036278">
    <property type="entry name" value="Sialidase_sf"/>
</dbReference>